<protein>
    <submittedName>
        <fullName evidence="2">PIN domain-containing protein</fullName>
    </submittedName>
</protein>
<dbReference type="AlphaFoldDB" id="A0A8J7I338"/>
<dbReference type="RefSeq" id="WP_214432530.1">
    <property type="nucleotide sequence ID" value="NZ_CAWPUQ010000231.1"/>
</dbReference>
<reference evidence="2 3" key="1">
    <citation type="journal article" date="2021" name="Int. J. Syst. Evol. Microbiol.">
        <title>Amazonocrinis nigriterrae gen. nov., sp. nov., Atlanticothrix silvestris gen. nov., sp. nov. and Dendronalium phyllosphericum gen. nov., sp. nov., nostocacean cyanobacteria from Brazilian environments.</title>
        <authorList>
            <person name="Alvarenga D.O."/>
            <person name="Andreote A.P.D."/>
            <person name="Branco L.H.Z."/>
            <person name="Delbaje E."/>
            <person name="Cruz R.B."/>
            <person name="Varani A.M."/>
            <person name="Fiore M.F."/>
        </authorList>
    </citation>
    <scope>NUCLEOTIDE SEQUENCE [LARGE SCALE GENOMIC DNA]</scope>
    <source>
        <strain evidence="2 3">CENA369</strain>
    </source>
</reference>
<dbReference type="Gene3D" id="3.40.50.1010">
    <property type="entry name" value="5'-nuclease"/>
    <property type="match status" value="1"/>
</dbReference>
<gene>
    <name evidence="2" type="ORF">I8752_11930</name>
</gene>
<keyword evidence="3" id="KW-1185">Reference proteome</keyword>
<evidence type="ECO:0000259" key="1">
    <source>
        <dbReference type="Pfam" id="PF13470"/>
    </source>
</evidence>
<sequence length="134" mass="14479">MRILIDTNVVLDFLQEREPFVEDAAKLFEKIDAGEVEGFIAATTITNIYYIVRKVAGAIAAQDAIAQILTDLHICAVDRAILEQAIALNFQDFEDAVQCACGIAYGVDAIVTRDASGFVSAGIAVEPIPLIKFC</sequence>
<feature type="domain" description="PIN" evidence="1">
    <location>
        <begin position="2"/>
        <end position="115"/>
    </location>
</feature>
<evidence type="ECO:0000313" key="2">
    <source>
        <dbReference type="EMBL" id="MBH8573715.1"/>
    </source>
</evidence>
<name>A0A8J7I338_9NOST</name>
<dbReference type="InterPro" id="IPR029060">
    <property type="entry name" value="PIN-like_dom_sf"/>
</dbReference>
<dbReference type="SUPFAM" id="SSF88723">
    <property type="entry name" value="PIN domain-like"/>
    <property type="match status" value="1"/>
</dbReference>
<accession>A0A8J7I338</accession>
<organism evidence="2 3">
    <name type="scientific">Dendronalium phyllosphericum CENA369</name>
    <dbReference type="NCBI Taxonomy" id="1725256"/>
    <lineage>
        <taxon>Bacteria</taxon>
        <taxon>Bacillati</taxon>
        <taxon>Cyanobacteriota</taxon>
        <taxon>Cyanophyceae</taxon>
        <taxon>Nostocales</taxon>
        <taxon>Nostocaceae</taxon>
        <taxon>Dendronalium</taxon>
        <taxon>Dendronalium phyllosphericum</taxon>
    </lineage>
</organism>
<dbReference type="InterPro" id="IPR002716">
    <property type="entry name" value="PIN_dom"/>
</dbReference>
<evidence type="ECO:0000313" key="3">
    <source>
        <dbReference type="Proteomes" id="UP000662314"/>
    </source>
</evidence>
<dbReference type="Pfam" id="PF13470">
    <property type="entry name" value="PIN_3"/>
    <property type="match status" value="1"/>
</dbReference>
<dbReference type="EMBL" id="JAECZA010000041">
    <property type="protein sequence ID" value="MBH8573715.1"/>
    <property type="molecule type" value="Genomic_DNA"/>
</dbReference>
<dbReference type="Proteomes" id="UP000662314">
    <property type="component" value="Unassembled WGS sequence"/>
</dbReference>
<proteinExistence type="predicted"/>
<comment type="caution">
    <text evidence="2">The sequence shown here is derived from an EMBL/GenBank/DDBJ whole genome shotgun (WGS) entry which is preliminary data.</text>
</comment>